<feature type="transmembrane region" description="Helical" evidence="2">
    <location>
        <begin position="53"/>
        <end position="71"/>
    </location>
</feature>
<evidence type="ECO:0000313" key="3">
    <source>
        <dbReference type="EMBL" id="MFC6646194.1"/>
    </source>
</evidence>
<sequence length="117" mass="12350">MGGLYILVMLTNPKILELIGRYGGPTAVVLWVVALFNYLLVKLPGDPQAKEKRIARSAIGLFVLGGIALLTQMKLPKTVKTTVQITPSNNMSCGALSPNAPNNSGNISISGTVGNEK</sequence>
<accession>A0ABW1ZAR1</accession>
<keyword evidence="4" id="KW-1185">Reference proteome</keyword>
<feature type="compositionally biased region" description="Polar residues" evidence="1">
    <location>
        <begin position="99"/>
        <end position="117"/>
    </location>
</feature>
<reference evidence="4" key="1">
    <citation type="journal article" date="2019" name="Int. J. Syst. Evol. Microbiol.">
        <title>The Global Catalogue of Microorganisms (GCM) 10K type strain sequencing project: providing services to taxonomists for standard genome sequencing and annotation.</title>
        <authorList>
            <consortium name="The Broad Institute Genomics Platform"/>
            <consortium name="The Broad Institute Genome Sequencing Center for Infectious Disease"/>
            <person name="Wu L."/>
            <person name="Ma J."/>
        </authorList>
    </citation>
    <scope>NUCLEOTIDE SEQUENCE [LARGE SCALE GENOMIC DNA]</scope>
    <source>
        <strain evidence="4">CGMCC 1.16026</strain>
    </source>
</reference>
<evidence type="ECO:0000256" key="2">
    <source>
        <dbReference type="SAM" id="Phobius"/>
    </source>
</evidence>
<dbReference type="EMBL" id="JBHSWI010000001">
    <property type="protein sequence ID" value="MFC6646194.1"/>
    <property type="molecule type" value="Genomic_DNA"/>
</dbReference>
<feature type="region of interest" description="Disordered" evidence="1">
    <location>
        <begin position="94"/>
        <end position="117"/>
    </location>
</feature>
<keyword evidence="2" id="KW-0472">Membrane</keyword>
<comment type="caution">
    <text evidence="3">The sequence shown here is derived from an EMBL/GenBank/DDBJ whole genome shotgun (WGS) entry which is preliminary data.</text>
</comment>
<keyword evidence="2" id="KW-1133">Transmembrane helix</keyword>
<evidence type="ECO:0000256" key="1">
    <source>
        <dbReference type="SAM" id="MobiDB-lite"/>
    </source>
</evidence>
<name>A0ABW1ZAR1_9BACT</name>
<organism evidence="3 4">
    <name type="scientific">Granulicella cerasi</name>
    <dbReference type="NCBI Taxonomy" id="741063"/>
    <lineage>
        <taxon>Bacteria</taxon>
        <taxon>Pseudomonadati</taxon>
        <taxon>Acidobacteriota</taxon>
        <taxon>Terriglobia</taxon>
        <taxon>Terriglobales</taxon>
        <taxon>Acidobacteriaceae</taxon>
        <taxon>Granulicella</taxon>
    </lineage>
</organism>
<evidence type="ECO:0000313" key="4">
    <source>
        <dbReference type="Proteomes" id="UP001596391"/>
    </source>
</evidence>
<keyword evidence="2" id="KW-0812">Transmembrane</keyword>
<dbReference type="Proteomes" id="UP001596391">
    <property type="component" value="Unassembled WGS sequence"/>
</dbReference>
<proteinExistence type="predicted"/>
<gene>
    <name evidence="3" type="ORF">ACFQBQ_11495</name>
</gene>
<dbReference type="RefSeq" id="WP_263369889.1">
    <property type="nucleotide sequence ID" value="NZ_JAGSYD010000001.1"/>
</dbReference>
<protein>
    <submittedName>
        <fullName evidence="3">Uncharacterized protein</fullName>
    </submittedName>
</protein>
<feature type="transmembrane region" description="Helical" evidence="2">
    <location>
        <begin position="22"/>
        <end position="41"/>
    </location>
</feature>